<dbReference type="AlphaFoldDB" id="A0A382U6S4"/>
<organism evidence="1">
    <name type="scientific">marine metagenome</name>
    <dbReference type="NCBI Taxonomy" id="408172"/>
    <lineage>
        <taxon>unclassified sequences</taxon>
        <taxon>metagenomes</taxon>
        <taxon>ecological metagenomes</taxon>
    </lineage>
</organism>
<gene>
    <name evidence="1" type="ORF">METZ01_LOCUS382858</name>
</gene>
<protein>
    <recommendedName>
        <fullName evidence="2">DUF362 domain-containing protein</fullName>
    </recommendedName>
</protein>
<proteinExistence type="predicted"/>
<feature type="non-terminal residue" evidence="1">
    <location>
        <position position="183"/>
    </location>
</feature>
<evidence type="ECO:0008006" key="2">
    <source>
        <dbReference type="Google" id="ProtNLM"/>
    </source>
</evidence>
<accession>A0A382U6S4</accession>
<evidence type="ECO:0000313" key="1">
    <source>
        <dbReference type="EMBL" id="SVD30004.1"/>
    </source>
</evidence>
<name>A0A382U6S4_9ZZZZ</name>
<sequence length="183" mass="19757">MYDESATDTLRNSHVVQHGMKREYSRPGRSLRVDLMILLAMVGLTLSAFAEQNYQVAVVPSDDPALVAPVERTQELSTEQIEAMVRRAVGLAGGLEVVIPEAARLVVLKPNVGARPGTIGVVTDARVVRAVALLVHEAAPDARIYIGAGSGSWLSPDLVGTVPVSLNFTLDEGHRQRMFDGFR</sequence>
<dbReference type="EMBL" id="UINC01141958">
    <property type="protein sequence ID" value="SVD30004.1"/>
    <property type="molecule type" value="Genomic_DNA"/>
</dbReference>
<reference evidence="1" key="1">
    <citation type="submission" date="2018-05" db="EMBL/GenBank/DDBJ databases">
        <authorList>
            <person name="Lanie J.A."/>
            <person name="Ng W.-L."/>
            <person name="Kazmierczak K.M."/>
            <person name="Andrzejewski T.M."/>
            <person name="Davidsen T.M."/>
            <person name="Wayne K.J."/>
            <person name="Tettelin H."/>
            <person name="Glass J.I."/>
            <person name="Rusch D."/>
            <person name="Podicherti R."/>
            <person name="Tsui H.-C.T."/>
            <person name="Winkler M.E."/>
        </authorList>
    </citation>
    <scope>NUCLEOTIDE SEQUENCE</scope>
</reference>